<sequence length="65" mass="7601">MWPFSYLNTIAKFLRDLQDKAIFLRIFNRISEVSPDANIVEYIGIIVNSVNVIERNECANAVRWL</sequence>
<proteinExistence type="predicted"/>
<dbReference type="Proteomes" id="UP000295598">
    <property type="component" value="Unassembled WGS sequence"/>
</dbReference>
<evidence type="ECO:0000313" key="1">
    <source>
        <dbReference type="EMBL" id="TDB62246.1"/>
    </source>
</evidence>
<evidence type="ECO:0000313" key="2">
    <source>
        <dbReference type="Proteomes" id="UP000295598"/>
    </source>
</evidence>
<accession>A0A4R4K6S8</accession>
<organism evidence="1 2">
    <name type="scientific">Photorhabdus khanii subsp. guanajuatensis</name>
    <dbReference type="NCBI Taxonomy" id="2100166"/>
    <lineage>
        <taxon>Bacteria</taxon>
        <taxon>Pseudomonadati</taxon>
        <taxon>Pseudomonadota</taxon>
        <taxon>Gammaproteobacteria</taxon>
        <taxon>Enterobacterales</taxon>
        <taxon>Morganellaceae</taxon>
        <taxon>Photorhabdus</taxon>
    </lineage>
</organism>
<protein>
    <submittedName>
        <fullName evidence="1">Uncharacterized protein</fullName>
    </submittedName>
</protein>
<gene>
    <name evidence="1" type="ORF">C5467_03585</name>
</gene>
<reference evidence="1 2" key="1">
    <citation type="journal article" date="2019" name="Int. J. Syst. Evol. Microbiol.">
        <title>Photorhabdus khanii subsp. guanajuatensis subsp. nov., isolated from Heterorhabditis atacamensis, and Photorhabdus luminescens subsp. mexicana subsp. nov., isolated from Heterorhabditis mexicana entomopathogenic nematodes.</title>
        <authorList>
            <person name="Machado R.A.R."/>
            <person name="Bruno P."/>
            <person name="Arce C.C.M."/>
            <person name="Liechti N."/>
            <person name="Kohler A."/>
            <person name="Bernal J."/>
            <person name="Bruggmann R."/>
            <person name="Turlings T.C.J."/>
        </authorList>
    </citation>
    <scope>NUCLEOTIDE SEQUENCE [LARGE SCALE GENOMIC DNA]</scope>
    <source>
        <strain evidence="1 2">MEX20-17</strain>
    </source>
</reference>
<comment type="caution">
    <text evidence="1">The sequence shown here is derived from an EMBL/GenBank/DDBJ whole genome shotgun (WGS) entry which is preliminary data.</text>
</comment>
<dbReference type="EMBL" id="PUJY01000003">
    <property type="protein sequence ID" value="TDB62246.1"/>
    <property type="molecule type" value="Genomic_DNA"/>
</dbReference>
<name>A0A4R4K6S8_9GAMM</name>
<dbReference type="AlphaFoldDB" id="A0A4R4K6S8"/>